<evidence type="ECO:0000259" key="2">
    <source>
        <dbReference type="Pfam" id="PF20598"/>
    </source>
</evidence>
<evidence type="ECO:0000313" key="4">
    <source>
        <dbReference type="EMBL" id="TBV03328.1"/>
    </source>
</evidence>
<keyword evidence="1" id="KW-0732">Signal</keyword>
<feature type="domain" description="DUF6795" evidence="2">
    <location>
        <begin position="34"/>
        <end position="139"/>
    </location>
</feature>
<evidence type="ECO:0000313" key="5">
    <source>
        <dbReference type="Proteomes" id="UP000291334"/>
    </source>
</evidence>
<dbReference type="InterPro" id="IPR008969">
    <property type="entry name" value="CarboxyPept-like_regulatory"/>
</dbReference>
<dbReference type="InterPro" id="IPR046474">
    <property type="entry name" value="DUF6795"/>
</dbReference>
<evidence type="ECO:0000256" key="1">
    <source>
        <dbReference type="SAM" id="SignalP"/>
    </source>
</evidence>
<feature type="signal peptide" evidence="1">
    <location>
        <begin position="1"/>
        <end position="23"/>
    </location>
</feature>
<reference evidence="5 6" key="1">
    <citation type="submission" date="2018-06" db="EMBL/GenBank/DDBJ databases">
        <title>Three novel Pseudomonas species isolated from symptomatic oak.</title>
        <authorList>
            <person name="Bueno-Gonzalez V."/>
            <person name="Brady C."/>
        </authorList>
    </citation>
    <scope>NUCLEOTIDE SEQUENCE [LARGE SCALE GENOMIC DNA]</scope>
    <source>
        <strain evidence="4 5">P26B</strain>
        <strain evidence="3 6">P6B</strain>
    </source>
</reference>
<comment type="caution">
    <text evidence="3">The sequence shown here is derived from an EMBL/GenBank/DDBJ whole genome shotgun (WGS) entry which is preliminary data.</text>
</comment>
<dbReference type="OrthoDB" id="9098565at2"/>
<sequence>MYRRLSQLALILVTLCIQGNAMAFSKTYYLFSEVKGTVFLNGKPVQGAEVEQEYNWHWKKEKKSSTTTTDEQGRFSFPTITGKSISAGLLPHEPVIVQYLRIRHEGKEYQGWFHAKHNYEDLGELKGRPIRLKCELTDEPGPHPDIESYGICTAAE</sequence>
<protein>
    <recommendedName>
        <fullName evidence="2">DUF6795 domain-containing protein</fullName>
    </recommendedName>
</protein>
<proteinExistence type="predicted"/>
<dbReference type="AlphaFoldDB" id="A0A4Q9R387"/>
<dbReference type="EMBL" id="QJUL01000014">
    <property type="protein sequence ID" value="TBU92802.1"/>
    <property type="molecule type" value="Genomic_DNA"/>
</dbReference>
<evidence type="ECO:0000313" key="6">
    <source>
        <dbReference type="Proteomes" id="UP000293172"/>
    </source>
</evidence>
<organism evidence="3 6">
    <name type="scientific">Phytopseudomonas dryadis</name>
    <dbReference type="NCBI Taxonomy" id="2487520"/>
    <lineage>
        <taxon>Bacteria</taxon>
        <taxon>Pseudomonadati</taxon>
        <taxon>Pseudomonadota</taxon>
        <taxon>Gammaproteobacteria</taxon>
        <taxon>Pseudomonadales</taxon>
        <taxon>Pseudomonadaceae</taxon>
        <taxon>Phytopseudomonas</taxon>
    </lineage>
</organism>
<evidence type="ECO:0000313" key="3">
    <source>
        <dbReference type="EMBL" id="TBU92802.1"/>
    </source>
</evidence>
<dbReference type="Pfam" id="PF20598">
    <property type="entry name" value="DUF6795"/>
    <property type="match status" value="1"/>
</dbReference>
<name>A0A4Q9R387_9GAMM</name>
<accession>A0A4Q9R387</accession>
<dbReference type="Proteomes" id="UP000291334">
    <property type="component" value="Unassembled WGS sequence"/>
</dbReference>
<dbReference type="Proteomes" id="UP000293172">
    <property type="component" value="Unassembled WGS sequence"/>
</dbReference>
<dbReference type="SUPFAM" id="SSF49464">
    <property type="entry name" value="Carboxypeptidase regulatory domain-like"/>
    <property type="match status" value="1"/>
</dbReference>
<feature type="chain" id="PRO_5020226578" description="DUF6795 domain-containing protein" evidence="1">
    <location>
        <begin position="24"/>
        <end position="156"/>
    </location>
</feature>
<keyword evidence="5" id="KW-1185">Reference proteome</keyword>
<gene>
    <name evidence="4" type="ORF">DNK34_16865</name>
    <name evidence="3" type="ORF">DNK44_11915</name>
</gene>
<dbReference type="EMBL" id="QJUM01000020">
    <property type="protein sequence ID" value="TBV03328.1"/>
    <property type="molecule type" value="Genomic_DNA"/>
</dbReference>